<dbReference type="AlphaFoldDB" id="A0A4V1RJG1"/>
<proteinExistence type="predicted"/>
<name>A0A4V1RJG1_9ACTN</name>
<evidence type="ECO:0008006" key="3">
    <source>
        <dbReference type="Google" id="ProtNLM"/>
    </source>
</evidence>
<dbReference type="SUPFAM" id="SSF102712">
    <property type="entry name" value="JAB1/MPN domain"/>
    <property type="match status" value="1"/>
</dbReference>
<dbReference type="Proteomes" id="UP000291838">
    <property type="component" value="Unassembled WGS sequence"/>
</dbReference>
<evidence type="ECO:0000313" key="1">
    <source>
        <dbReference type="EMBL" id="RYB88662.1"/>
    </source>
</evidence>
<accession>A0A4V1RJG1</accession>
<evidence type="ECO:0000313" key="2">
    <source>
        <dbReference type="Proteomes" id="UP000291838"/>
    </source>
</evidence>
<organism evidence="1 2">
    <name type="scientific">Nocardioides glacieisoli</name>
    <dbReference type="NCBI Taxonomy" id="1168730"/>
    <lineage>
        <taxon>Bacteria</taxon>
        <taxon>Bacillati</taxon>
        <taxon>Actinomycetota</taxon>
        <taxon>Actinomycetes</taxon>
        <taxon>Propionibacteriales</taxon>
        <taxon>Nocardioidaceae</taxon>
        <taxon>Nocardioides</taxon>
    </lineage>
</organism>
<comment type="caution">
    <text evidence="1">The sequence shown here is derived from an EMBL/GenBank/DDBJ whole genome shotgun (WGS) entry which is preliminary data.</text>
</comment>
<protein>
    <recommendedName>
        <fullName evidence="3">JAB domain-containing protein</fullName>
    </recommendedName>
</protein>
<dbReference type="OrthoDB" id="9804316at2"/>
<reference evidence="1 2" key="1">
    <citation type="submission" date="2019-01" db="EMBL/GenBank/DDBJ databases">
        <title>Novel species of Nocardioides.</title>
        <authorList>
            <person name="Liu Q."/>
            <person name="Xin Y.-H."/>
        </authorList>
    </citation>
    <scope>NUCLEOTIDE SEQUENCE [LARGE SCALE GENOMIC DNA]</scope>
    <source>
        <strain evidence="1 2">HLT3-15</strain>
    </source>
</reference>
<sequence>MTSPATARNLPWYLRHEERATVDLTSHRELVVPDSVLAPTLEFLQERGQLGHEGFVVWGGKVVDEDTLHFTSCYVPQQTAHKTANGLLVVVDGVALFRMNRAFYERGEIAAGQVHTHPTDAYHSSTDDHFPLVTLCGALSLVVPDFARHGRASMDRWAWYRLREHGTWDLAADIGSRIHIEPEGS</sequence>
<gene>
    <name evidence="1" type="ORF">EUA06_19375</name>
</gene>
<dbReference type="Gene3D" id="3.40.140.10">
    <property type="entry name" value="Cytidine Deaminase, domain 2"/>
    <property type="match status" value="1"/>
</dbReference>
<dbReference type="EMBL" id="SDWS01000011">
    <property type="protein sequence ID" value="RYB88662.1"/>
    <property type="molecule type" value="Genomic_DNA"/>
</dbReference>
<keyword evidence="2" id="KW-1185">Reference proteome</keyword>